<evidence type="ECO:0000256" key="3">
    <source>
        <dbReference type="ARBA" id="ARBA00023163"/>
    </source>
</evidence>
<name>A0A975G294_9CAUL</name>
<dbReference type="AlphaFoldDB" id="A0A975G294"/>
<evidence type="ECO:0000313" key="6">
    <source>
        <dbReference type="Proteomes" id="UP000676409"/>
    </source>
</evidence>
<accession>A0A975G294</accession>
<dbReference type="SUPFAM" id="SSF53822">
    <property type="entry name" value="Periplasmic binding protein-like I"/>
    <property type="match status" value="1"/>
</dbReference>
<keyword evidence="6" id="KW-1185">Reference proteome</keyword>
<dbReference type="InterPro" id="IPR010982">
    <property type="entry name" value="Lambda_DNA-bd_dom_sf"/>
</dbReference>
<dbReference type="PROSITE" id="PS00356">
    <property type="entry name" value="HTH_LACI_1"/>
    <property type="match status" value="1"/>
</dbReference>
<dbReference type="PROSITE" id="PS50932">
    <property type="entry name" value="HTH_LACI_2"/>
    <property type="match status" value="1"/>
</dbReference>
<dbReference type="Proteomes" id="UP000676409">
    <property type="component" value="Chromosome"/>
</dbReference>
<evidence type="ECO:0000313" key="5">
    <source>
        <dbReference type="EMBL" id="QUD89803.1"/>
    </source>
</evidence>
<sequence>MTRRPTISDVAEAAGVSIKSVSRVVNGEPHVSARMRQRVNAAVNALNFQMSSQAHDPRARAAGRSLVVAQLYGDRGGHYTNAVQIGLLSRCHHYGYHLVVEELDYKSAQFERRARALVEHLQLAGAVLTAPVTESDIIQGVLEQAGVPFVCISPLKEAAHAPSVRIDERRAASQITQHLLAYGHRRIGFIRGLANHAATHLRQQGFEDAMKAAGIAPDPQLIENGDFSYATASICAERLLRRPDRPTAIFASNDEMAAAVIKVAHELGLSLPDQLSVVGFDDMPGSDMLWPPLTTVRQNAVALGEAAGDLLFAQLLAELDPAPPQPPARQILSHDIVLRSSTAICRSSNPAAPDDPTRQQ</sequence>
<dbReference type="PANTHER" id="PTHR30146">
    <property type="entry name" value="LACI-RELATED TRANSCRIPTIONAL REPRESSOR"/>
    <property type="match status" value="1"/>
</dbReference>
<evidence type="ECO:0000256" key="2">
    <source>
        <dbReference type="ARBA" id="ARBA00023125"/>
    </source>
</evidence>
<dbReference type="SMART" id="SM00354">
    <property type="entry name" value="HTH_LACI"/>
    <property type="match status" value="1"/>
</dbReference>
<dbReference type="InterPro" id="IPR046335">
    <property type="entry name" value="LacI/GalR-like_sensor"/>
</dbReference>
<dbReference type="SUPFAM" id="SSF47413">
    <property type="entry name" value="lambda repressor-like DNA-binding domains"/>
    <property type="match status" value="1"/>
</dbReference>
<reference evidence="5" key="1">
    <citation type="submission" date="2021-04" db="EMBL/GenBank/DDBJ databases">
        <title>The complete genome sequence of Caulobacter sp. S6.</title>
        <authorList>
            <person name="Tang Y."/>
            <person name="Ouyang W."/>
            <person name="Liu Q."/>
            <person name="Huang B."/>
            <person name="Guo Z."/>
            <person name="Lei P."/>
        </authorList>
    </citation>
    <scope>NUCLEOTIDE SEQUENCE</scope>
    <source>
        <strain evidence="5">S6</strain>
    </source>
</reference>
<dbReference type="GO" id="GO:0003700">
    <property type="term" value="F:DNA-binding transcription factor activity"/>
    <property type="evidence" value="ECO:0007669"/>
    <property type="project" value="TreeGrafter"/>
</dbReference>
<evidence type="ECO:0000256" key="1">
    <source>
        <dbReference type="ARBA" id="ARBA00023015"/>
    </source>
</evidence>
<dbReference type="InterPro" id="IPR028082">
    <property type="entry name" value="Peripla_BP_I"/>
</dbReference>
<dbReference type="CDD" id="cd01545">
    <property type="entry name" value="PBP1_SalR"/>
    <property type="match status" value="1"/>
</dbReference>
<organism evidence="5 6">
    <name type="scientific">Phenylobacterium montanum</name>
    <dbReference type="NCBI Taxonomy" id="2823693"/>
    <lineage>
        <taxon>Bacteria</taxon>
        <taxon>Pseudomonadati</taxon>
        <taxon>Pseudomonadota</taxon>
        <taxon>Alphaproteobacteria</taxon>
        <taxon>Caulobacterales</taxon>
        <taxon>Caulobacteraceae</taxon>
        <taxon>Phenylobacterium</taxon>
    </lineage>
</organism>
<proteinExistence type="predicted"/>
<dbReference type="Gene3D" id="3.40.50.2300">
    <property type="match status" value="2"/>
</dbReference>
<dbReference type="PRINTS" id="PR00036">
    <property type="entry name" value="HTHLACI"/>
</dbReference>
<gene>
    <name evidence="5" type="ORF">KCG34_08015</name>
</gene>
<dbReference type="RefSeq" id="WP_211939855.1">
    <property type="nucleotide sequence ID" value="NZ_CP073078.1"/>
</dbReference>
<dbReference type="Pfam" id="PF00356">
    <property type="entry name" value="LacI"/>
    <property type="match status" value="1"/>
</dbReference>
<protein>
    <submittedName>
        <fullName evidence="5">LacI family DNA-binding transcriptional regulator</fullName>
    </submittedName>
</protein>
<keyword evidence="1" id="KW-0805">Transcription regulation</keyword>
<dbReference type="Pfam" id="PF13377">
    <property type="entry name" value="Peripla_BP_3"/>
    <property type="match status" value="1"/>
</dbReference>
<dbReference type="PANTHER" id="PTHR30146:SF153">
    <property type="entry name" value="LACTOSE OPERON REPRESSOR"/>
    <property type="match status" value="1"/>
</dbReference>
<dbReference type="EMBL" id="CP073078">
    <property type="protein sequence ID" value="QUD89803.1"/>
    <property type="molecule type" value="Genomic_DNA"/>
</dbReference>
<dbReference type="Gene3D" id="1.10.260.40">
    <property type="entry name" value="lambda repressor-like DNA-binding domains"/>
    <property type="match status" value="1"/>
</dbReference>
<dbReference type="KEGG" id="caul:KCG34_08015"/>
<evidence type="ECO:0000259" key="4">
    <source>
        <dbReference type="PROSITE" id="PS50932"/>
    </source>
</evidence>
<dbReference type="InterPro" id="IPR000843">
    <property type="entry name" value="HTH_LacI"/>
</dbReference>
<dbReference type="GO" id="GO:0000976">
    <property type="term" value="F:transcription cis-regulatory region binding"/>
    <property type="evidence" value="ECO:0007669"/>
    <property type="project" value="TreeGrafter"/>
</dbReference>
<feature type="domain" description="HTH lacI-type" evidence="4">
    <location>
        <begin position="5"/>
        <end position="68"/>
    </location>
</feature>
<keyword evidence="3" id="KW-0804">Transcription</keyword>
<keyword evidence="2 5" id="KW-0238">DNA-binding</keyword>
<dbReference type="CDD" id="cd01392">
    <property type="entry name" value="HTH_LacI"/>
    <property type="match status" value="1"/>
</dbReference>